<evidence type="ECO:0000313" key="2">
    <source>
        <dbReference type="EMBL" id="JAP95964.1"/>
    </source>
</evidence>
<evidence type="ECO:0000256" key="1">
    <source>
        <dbReference type="SAM" id="Phobius"/>
    </source>
</evidence>
<dbReference type="AlphaFoldDB" id="A0A146KJD4"/>
<feature type="transmembrane region" description="Helical" evidence="1">
    <location>
        <begin position="6"/>
        <end position="28"/>
    </location>
</feature>
<keyword evidence="1" id="KW-0472">Membrane</keyword>
<reference evidence="2" key="1">
    <citation type="submission" date="2015-07" db="EMBL/GenBank/DDBJ databases">
        <title>Adaptation to a free-living lifestyle via gene acquisitions in the diplomonad Trepomonas sp. PC1.</title>
        <authorList>
            <person name="Xu F."/>
            <person name="Jerlstrom-Hultqvist J."/>
            <person name="Kolisko M."/>
            <person name="Simpson A.G.B."/>
            <person name="Roger A.J."/>
            <person name="Svard S.G."/>
            <person name="Andersson J.O."/>
        </authorList>
    </citation>
    <scope>NUCLEOTIDE SEQUENCE</scope>
    <source>
        <strain evidence="2">PC1</strain>
    </source>
</reference>
<accession>A0A146KJD4</accession>
<feature type="transmembrane region" description="Helical" evidence="1">
    <location>
        <begin position="40"/>
        <end position="58"/>
    </location>
</feature>
<dbReference type="SUPFAM" id="SSF81324">
    <property type="entry name" value="Voltage-gated potassium channels"/>
    <property type="match status" value="1"/>
</dbReference>
<keyword evidence="1" id="KW-1133">Transmembrane helix</keyword>
<feature type="non-terminal residue" evidence="2">
    <location>
        <position position="155"/>
    </location>
</feature>
<sequence length="155" mass="18176">IQQVAIFISVVQLLFISLFFAQMQNHLFSTLYTKSTYSRLFKAYISSIFAFAGIYTFTEQVNVNHYQSVRHTSNIYQIYIDMIYFSSIIGAKSGFGDVFAKSPFTRIIVCFQILFTIFILYIIFRGSSFYFRLTEIEKEIQYGKQKIETIKSMKN</sequence>
<gene>
    <name evidence="2" type="ORF">TPC1_10860</name>
</gene>
<keyword evidence="1 2" id="KW-0812">Transmembrane</keyword>
<dbReference type="EMBL" id="GDID01000642">
    <property type="protein sequence ID" value="JAP95964.1"/>
    <property type="molecule type" value="Transcribed_RNA"/>
</dbReference>
<feature type="transmembrane region" description="Helical" evidence="1">
    <location>
        <begin position="107"/>
        <end position="124"/>
    </location>
</feature>
<proteinExistence type="predicted"/>
<dbReference type="Gene3D" id="1.10.287.70">
    <property type="match status" value="1"/>
</dbReference>
<name>A0A146KJD4_9EUKA</name>
<feature type="non-terminal residue" evidence="2">
    <location>
        <position position="1"/>
    </location>
</feature>
<organism evidence="2">
    <name type="scientific">Trepomonas sp. PC1</name>
    <dbReference type="NCBI Taxonomy" id="1076344"/>
    <lineage>
        <taxon>Eukaryota</taxon>
        <taxon>Metamonada</taxon>
        <taxon>Diplomonadida</taxon>
        <taxon>Hexamitidae</taxon>
        <taxon>Hexamitinae</taxon>
        <taxon>Trepomonas</taxon>
    </lineage>
</organism>
<protein>
    <submittedName>
        <fullName evidence="2">Transmembrane domain-containing protein</fullName>
    </submittedName>
</protein>